<dbReference type="PANTHER" id="PTHR24421:SF10">
    <property type="entry name" value="NITRATE_NITRITE SENSOR PROTEIN NARQ"/>
    <property type="match status" value="1"/>
</dbReference>
<dbReference type="GO" id="GO:0016020">
    <property type="term" value="C:membrane"/>
    <property type="evidence" value="ECO:0007669"/>
    <property type="project" value="InterPro"/>
</dbReference>
<evidence type="ECO:0000256" key="4">
    <source>
        <dbReference type="ARBA" id="ARBA00022679"/>
    </source>
</evidence>
<name>A0A0A0JFV5_9MICO</name>
<dbReference type="CDD" id="cd16917">
    <property type="entry name" value="HATPase_UhpB-NarQ-NarX-like"/>
    <property type="match status" value="1"/>
</dbReference>
<evidence type="ECO:0000256" key="3">
    <source>
        <dbReference type="ARBA" id="ARBA00022553"/>
    </source>
</evidence>
<protein>
    <recommendedName>
        <fullName evidence="2">histidine kinase</fullName>
        <ecNumber evidence="2">2.7.13.3</ecNumber>
    </recommendedName>
</protein>
<keyword evidence="9" id="KW-1133">Transmembrane helix</keyword>
<keyword evidence="9" id="KW-0472">Membrane</keyword>
<feature type="transmembrane region" description="Helical" evidence="9">
    <location>
        <begin position="138"/>
        <end position="161"/>
    </location>
</feature>
<dbReference type="InterPro" id="IPR050482">
    <property type="entry name" value="Sensor_HK_TwoCompSys"/>
</dbReference>
<keyword evidence="9" id="KW-0812">Transmembrane</keyword>
<evidence type="ECO:0000256" key="5">
    <source>
        <dbReference type="ARBA" id="ARBA00022741"/>
    </source>
</evidence>
<comment type="catalytic activity">
    <reaction evidence="1">
        <text>ATP + protein L-histidine = ADP + protein N-phospho-L-histidine.</text>
        <dbReference type="EC" id="2.7.13.3"/>
    </reaction>
</comment>
<dbReference type="eggNOG" id="COG4585">
    <property type="taxonomic scope" value="Bacteria"/>
</dbReference>
<dbReference type="GO" id="GO:0005524">
    <property type="term" value="F:ATP binding"/>
    <property type="evidence" value="ECO:0007669"/>
    <property type="project" value="UniProtKB-KW"/>
</dbReference>
<keyword evidence="8" id="KW-0902">Two-component regulatory system</keyword>
<keyword evidence="4" id="KW-0808">Transferase</keyword>
<dbReference type="Gene3D" id="3.30.565.10">
    <property type="entry name" value="Histidine kinase-like ATPase, C-terminal domain"/>
    <property type="match status" value="1"/>
</dbReference>
<evidence type="ECO:0000256" key="6">
    <source>
        <dbReference type="ARBA" id="ARBA00022777"/>
    </source>
</evidence>
<reference evidence="11 12" key="1">
    <citation type="submission" date="2013-08" db="EMBL/GenBank/DDBJ databases">
        <title>The genome sequence of Knoellia subterranea.</title>
        <authorList>
            <person name="Zhu W."/>
            <person name="Wang G."/>
        </authorList>
    </citation>
    <scope>NUCLEOTIDE SEQUENCE [LARGE SCALE GENOMIC DNA]</scope>
    <source>
        <strain evidence="11 12">KCTC 19937</strain>
    </source>
</reference>
<dbReference type="InterPro" id="IPR011712">
    <property type="entry name" value="Sig_transdc_His_kin_sub3_dim/P"/>
</dbReference>
<feature type="domain" description="Signal transduction histidine kinase subgroup 3 dimerisation and phosphoacceptor" evidence="10">
    <location>
        <begin position="193"/>
        <end position="258"/>
    </location>
</feature>
<dbReference type="SUPFAM" id="SSF55874">
    <property type="entry name" value="ATPase domain of HSP90 chaperone/DNA topoisomerase II/histidine kinase"/>
    <property type="match status" value="1"/>
</dbReference>
<feature type="transmembrane region" description="Helical" evidence="9">
    <location>
        <begin position="32"/>
        <end position="52"/>
    </location>
</feature>
<dbReference type="STRING" id="1385521.N803_05895"/>
<sequence>MWLVYFPLCLFTSVLAISTFDVRHNGRPMPTASNLAMGVWLVGLLAAAALHWRRRWPEALVVATSLVPLIFPLDPVPSLIALGSLLVRRVDRVAGVLIGLVTVSTYVAIWRDSRGTSIQDSFFQTLWSSDTGARFEPLSWWVVALITAGLVVVCVGLALLIRFRQGFTQASARVEDQQVVVDALSDEVGRQAERERIAQEVHDALGHRLSLLSLHAGALEVNAGEDQRVADAAKLLRVNAQQSMVDLRSLLAVLRQPDSPDVAAVVPTLADIASLVDDTVSTGVNLVSTVQIDGLGGLAETTSRSAYRITQELLTNARKHAPGIGVRVLVRAAPESGVQIEVANHLPAEAALEFRPGSGLDGIRHRVQALDGDFRCFVDQRRVFRVAVRLPWVPEGSVREERR</sequence>
<comment type="caution">
    <text evidence="11">The sequence shown here is derived from an EMBL/GenBank/DDBJ whole genome shotgun (WGS) entry which is preliminary data.</text>
</comment>
<keyword evidence="5" id="KW-0547">Nucleotide-binding</keyword>
<evidence type="ECO:0000256" key="7">
    <source>
        <dbReference type="ARBA" id="ARBA00022840"/>
    </source>
</evidence>
<feature type="transmembrane region" description="Helical" evidence="9">
    <location>
        <begin position="59"/>
        <end position="87"/>
    </location>
</feature>
<evidence type="ECO:0000256" key="1">
    <source>
        <dbReference type="ARBA" id="ARBA00000085"/>
    </source>
</evidence>
<keyword evidence="7" id="KW-0067">ATP-binding</keyword>
<evidence type="ECO:0000259" key="10">
    <source>
        <dbReference type="Pfam" id="PF07730"/>
    </source>
</evidence>
<evidence type="ECO:0000313" key="12">
    <source>
        <dbReference type="Proteomes" id="UP000030011"/>
    </source>
</evidence>
<evidence type="ECO:0000256" key="9">
    <source>
        <dbReference type="SAM" id="Phobius"/>
    </source>
</evidence>
<gene>
    <name evidence="11" type="ORF">N803_05895</name>
</gene>
<dbReference type="InterPro" id="IPR036890">
    <property type="entry name" value="HATPase_C_sf"/>
</dbReference>
<evidence type="ECO:0000256" key="2">
    <source>
        <dbReference type="ARBA" id="ARBA00012438"/>
    </source>
</evidence>
<dbReference type="EMBL" id="AVPK01000012">
    <property type="protein sequence ID" value="KGN36335.1"/>
    <property type="molecule type" value="Genomic_DNA"/>
</dbReference>
<dbReference type="GO" id="GO:0000155">
    <property type="term" value="F:phosphorelay sensor kinase activity"/>
    <property type="evidence" value="ECO:0007669"/>
    <property type="project" value="InterPro"/>
</dbReference>
<proteinExistence type="predicted"/>
<dbReference type="PANTHER" id="PTHR24421">
    <property type="entry name" value="NITRATE/NITRITE SENSOR PROTEIN NARX-RELATED"/>
    <property type="match status" value="1"/>
</dbReference>
<dbReference type="Proteomes" id="UP000030011">
    <property type="component" value="Unassembled WGS sequence"/>
</dbReference>
<evidence type="ECO:0000313" key="11">
    <source>
        <dbReference type="EMBL" id="KGN36335.1"/>
    </source>
</evidence>
<organism evidence="11 12">
    <name type="scientific">Knoellia subterranea KCTC 19937</name>
    <dbReference type="NCBI Taxonomy" id="1385521"/>
    <lineage>
        <taxon>Bacteria</taxon>
        <taxon>Bacillati</taxon>
        <taxon>Actinomycetota</taxon>
        <taxon>Actinomycetes</taxon>
        <taxon>Micrococcales</taxon>
        <taxon>Intrasporangiaceae</taxon>
        <taxon>Knoellia</taxon>
    </lineage>
</organism>
<dbReference type="Gene3D" id="1.20.5.1930">
    <property type="match status" value="1"/>
</dbReference>
<dbReference type="AlphaFoldDB" id="A0A0A0JFV5"/>
<dbReference type="GO" id="GO:0046983">
    <property type="term" value="F:protein dimerization activity"/>
    <property type="evidence" value="ECO:0007669"/>
    <property type="project" value="InterPro"/>
</dbReference>
<feature type="transmembrane region" description="Helical" evidence="9">
    <location>
        <begin position="93"/>
        <end position="110"/>
    </location>
</feature>
<keyword evidence="12" id="KW-1185">Reference proteome</keyword>
<evidence type="ECO:0000256" key="8">
    <source>
        <dbReference type="ARBA" id="ARBA00023012"/>
    </source>
</evidence>
<keyword evidence="3" id="KW-0597">Phosphoprotein</keyword>
<dbReference type="Pfam" id="PF07730">
    <property type="entry name" value="HisKA_3"/>
    <property type="match status" value="1"/>
</dbReference>
<accession>A0A0A0JFV5</accession>
<keyword evidence="6" id="KW-0418">Kinase</keyword>
<dbReference type="EC" id="2.7.13.3" evidence="2"/>